<dbReference type="Proteomes" id="UP000719412">
    <property type="component" value="Unassembled WGS sequence"/>
</dbReference>
<dbReference type="AlphaFoldDB" id="A0A8J6HPE1"/>
<evidence type="ECO:0000313" key="1">
    <source>
        <dbReference type="EMBL" id="KAH0817631.1"/>
    </source>
</evidence>
<comment type="caution">
    <text evidence="1">The sequence shown here is derived from an EMBL/GenBank/DDBJ whole genome shotgun (WGS) entry which is preliminary data.</text>
</comment>
<sequence length="233" mass="27008">MTNFIHFESQQSSHPLRPIGAVRTETRIELSKAVQMSARSRCSFSLLVLSYSIIDCISPSTSQHVTLSAKEDQQQSTTTVTNAFTLSDDNTTTPSWLAEALKDIAYYLRAHKFNEYDRRYEPDAKLARREYYKGFPRPPLRSLHWEVHKYCEQSLVECANYLRKRIRHAGMKRVDDTAVVIHEQQWDFANNSKQIEIVDNDCRKMKEVDDVQANPFEGKDVRENTNRTVWGAS</sequence>
<accession>A0A8J6HPE1</accession>
<reference evidence="1" key="2">
    <citation type="submission" date="2021-08" db="EMBL/GenBank/DDBJ databases">
        <authorList>
            <person name="Eriksson T."/>
        </authorList>
    </citation>
    <scope>NUCLEOTIDE SEQUENCE</scope>
    <source>
        <strain evidence="1">Stoneville</strain>
        <tissue evidence="1">Whole head</tissue>
    </source>
</reference>
<name>A0A8J6HPE1_TENMO</name>
<protein>
    <submittedName>
        <fullName evidence="1">Uncharacterized protein</fullName>
    </submittedName>
</protein>
<evidence type="ECO:0000313" key="2">
    <source>
        <dbReference type="Proteomes" id="UP000719412"/>
    </source>
</evidence>
<proteinExistence type="predicted"/>
<dbReference type="EMBL" id="JABDTM020019120">
    <property type="protein sequence ID" value="KAH0817631.1"/>
    <property type="molecule type" value="Genomic_DNA"/>
</dbReference>
<keyword evidence="2" id="KW-1185">Reference proteome</keyword>
<gene>
    <name evidence="1" type="ORF">GEV33_005160</name>
</gene>
<reference evidence="1" key="1">
    <citation type="journal article" date="2020" name="J Insects Food Feed">
        <title>The yellow mealworm (Tenebrio molitor) genome: a resource for the emerging insects as food and feed industry.</title>
        <authorList>
            <person name="Eriksson T."/>
            <person name="Andere A."/>
            <person name="Kelstrup H."/>
            <person name="Emery V."/>
            <person name="Picard C."/>
        </authorList>
    </citation>
    <scope>NUCLEOTIDE SEQUENCE</scope>
    <source>
        <strain evidence="1">Stoneville</strain>
        <tissue evidence="1">Whole head</tissue>
    </source>
</reference>
<organism evidence="1 2">
    <name type="scientific">Tenebrio molitor</name>
    <name type="common">Yellow mealworm beetle</name>
    <dbReference type="NCBI Taxonomy" id="7067"/>
    <lineage>
        <taxon>Eukaryota</taxon>
        <taxon>Metazoa</taxon>
        <taxon>Ecdysozoa</taxon>
        <taxon>Arthropoda</taxon>
        <taxon>Hexapoda</taxon>
        <taxon>Insecta</taxon>
        <taxon>Pterygota</taxon>
        <taxon>Neoptera</taxon>
        <taxon>Endopterygota</taxon>
        <taxon>Coleoptera</taxon>
        <taxon>Polyphaga</taxon>
        <taxon>Cucujiformia</taxon>
        <taxon>Tenebrionidae</taxon>
        <taxon>Tenebrio</taxon>
    </lineage>
</organism>